<accession>A0A7W6DKE3</accession>
<dbReference type="Proteomes" id="UP000541426">
    <property type="component" value="Unassembled WGS sequence"/>
</dbReference>
<protein>
    <submittedName>
        <fullName evidence="1">Uncharacterized protein</fullName>
    </submittedName>
</protein>
<evidence type="ECO:0000313" key="1">
    <source>
        <dbReference type="EMBL" id="MBB3984159.1"/>
    </source>
</evidence>
<organism evidence="1 2">
    <name type="scientific">Sagittula marina</name>
    <dbReference type="NCBI Taxonomy" id="943940"/>
    <lineage>
        <taxon>Bacteria</taxon>
        <taxon>Pseudomonadati</taxon>
        <taxon>Pseudomonadota</taxon>
        <taxon>Alphaproteobacteria</taxon>
        <taxon>Rhodobacterales</taxon>
        <taxon>Roseobacteraceae</taxon>
        <taxon>Sagittula</taxon>
    </lineage>
</organism>
<evidence type="ECO:0000313" key="2">
    <source>
        <dbReference type="Proteomes" id="UP000541426"/>
    </source>
</evidence>
<dbReference type="RefSeq" id="WP_183962771.1">
    <property type="nucleotide sequence ID" value="NZ_BAABBZ010000012.1"/>
</dbReference>
<dbReference type="Pfam" id="PF09929">
    <property type="entry name" value="DUF2161"/>
    <property type="match status" value="1"/>
</dbReference>
<dbReference type="EMBL" id="JACIEJ010000001">
    <property type="protein sequence ID" value="MBB3984159.1"/>
    <property type="molecule type" value="Genomic_DNA"/>
</dbReference>
<comment type="caution">
    <text evidence="1">The sequence shown here is derived from an EMBL/GenBank/DDBJ whole genome shotgun (WGS) entry which is preliminary data.</text>
</comment>
<keyword evidence="2" id="KW-1185">Reference proteome</keyword>
<gene>
    <name evidence="1" type="ORF">GGQ68_000470</name>
</gene>
<dbReference type="InterPro" id="IPR018679">
    <property type="entry name" value="DUF2161"/>
</dbReference>
<sequence>MERESELYAPVKALLEKQGYMVKGEVGAADMVGVRGDDAPVIVELKLRITLSLYHQACTRLRLTDHVYIAVPKPSGKLARRALKDNLTMCRRLGLGFIVVLADGRVEVLCDPGPFKPRQTKAKTARLLREFHALRGDPNEGGATRHGIVTAYRQDALACAAYLAEQGASRGRDVSKATQITRATQVMRDNHYGWFDKVSVGVYALNDAGHAGLTHWAHSWEDPAEAE</sequence>
<dbReference type="AlphaFoldDB" id="A0A7W6DKE3"/>
<name>A0A7W6DKE3_9RHOB</name>
<reference evidence="1 2" key="1">
    <citation type="submission" date="2020-08" db="EMBL/GenBank/DDBJ databases">
        <title>Genomic Encyclopedia of Type Strains, Phase IV (KMG-IV): sequencing the most valuable type-strain genomes for metagenomic binning, comparative biology and taxonomic classification.</title>
        <authorList>
            <person name="Goeker M."/>
        </authorList>
    </citation>
    <scope>NUCLEOTIDE SEQUENCE [LARGE SCALE GENOMIC DNA]</scope>
    <source>
        <strain evidence="1 2">DSM 102235</strain>
    </source>
</reference>
<proteinExistence type="predicted"/>